<comment type="caution">
    <text evidence="1">The sequence shown here is derived from an EMBL/GenBank/DDBJ whole genome shotgun (WGS) entry which is preliminary data.</text>
</comment>
<gene>
    <name evidence="1" type="ORF">POPTR_010G237667v4</name>
</gene>
<keyword evidence="2" id="KW-1185">Reference proteome</keyword>
<proteinExistence type="predicted"/>
<evidence type="ECO:0000313" key="1">
    <source>
        <dbReference type="EMBL" id="KAI9387895.1"/>
    </source>
</evidence>
<organism evidence="1 2">
    <name type="scientific">Populus trichocarpa</name>
    <name type="common">Western balsam poplar</name>
    <name type="synonym">Populus balsamifera subsp. trichocarpa</name>
    <dbReference type="NCBI Taxonomy" id="3694"/>
    <lineage>
        <taxon>Eukaryota</taxon>
        <taxon>Viridiplantae</taxon>
        <taxon>Streptophyta</taxon>
        <taxon>Embryophyta</taxon>
        <taxon>Tracheophyta</taxon>
        <taxon>Spermatophyta</taxon>
        <taxon>Magnoliopsida</taxon>
        <taxon>eudicotyledons</taxon>
        <taxon>Gunneridae</taxon>
        <taxon>Pentapetalae</taxon>
        <taxon>rosids</taxon>
        <taxon>fabids</taxon>
        <taxon>Malpighiales</taxon>
        <taxon>Salicaceae</taxon>
        <taxon>Saliceae</taxon>
        <taxon>Populus</taxon>
    </lineage>
</organism>
<protein>
    <submittedName>
        <fullName evidence="1">Uncharacterized protein</fullName>
    </submittedName>
</protein>
<reference evidence="1 2" key="1">
    <citation type="journal article" date="2006" name="Science">
        <title>The genome of black cottonwood, Populus trichocarpa (Torr. &amp; Gray).</title>
        <authorList>
            <person name="Tuskan G.A."/>
            <person name="Difazio S."/>
            <person name="Jansson S."/>
            <person name="Bohlmann J."/>
            <person name="Grigoriev I."/>
            <person name="Hellsten U."/>
            <person name="Putnam N."/>
            <person name="Ralph S."/>
            <person name="Rombauts S."/>
            <person name="Salamov A."/>
            <person name="Schein J."/>
            <person name="Sterck L."/>
            <person name="Aerts A."/>
            <person name="Bhalerao R.R."/>
            <person name="Bhalerao R.P."/>
            <person name="Blaudez D."/>
            <person name="Boerjan W."/>
            <person name="Brun A."/>
            <person name="Brunner A."/>
            <person name="Busov V."/>
            <person name="Campbell M."/>
            <person name="Carlson J."/>
            <person name="Chalot M."/>
            <person name="Chapman J."/>
            <person name="Chen G.L."/>
            <person name="Cooper D."/>
            <person name="Coutinho P.M."/>
            <person name="Couturier J."/>
            <person name="Covert S."/>
            <person name="Cronk Q."/>
            <person name="Cunningham R."/>
            <person name="Davis J."/>
            <person name="Degroeve S."/>
            <person name="Dejardin A."/>
            <person name="Depamphilis C."/>
            <person name="Detter J."/>
            <person name="Dirks B."/>
            <person name="Dubchak I."/>
            <person name="Duplessis S."/>
            <person name="Ehlting J."/>
            <person name="Ellis B."/>
            <person name="Gendler K."/>
            <person name="Goodstein D."/>
            <person name="Gribskov M."/>
            <person name="Grimwood J."/>
            <person name="Groover A."/>
            <person name="Gunter L."/>
            <person name="Hamberger B."/>
            <person name="Heinze B."/>
            <person name="Helariutta Y."/>
            <person name="Henrissat B."/>
            <person name="Holligan D."/>
            <person name="Holt R."/>
            <person name="Huang W."/>
            <person name="Islam-Faridi N."/>
            <person name="Jones S."/>
            <person name="Jones-Rhoades M."/>
            <person name="Jorgensen R."/>
            <person name="Joshi C."/>
            <person name="Kangasjarvi J."/>
            <person name="Karlsson J."/>
            <person name="Kelleher C."/>
            <person name="Kirkpatrick R."/>
            <person name="Kirst M."/>
            <person name="Kohler A."/>
            <person name="Kalluri U."/>
            <person name="Larimer F."/>
            <person name="Leebens-Mack J."/>
            <person name="Leple J.C."/>
            <person name="Locascio P."/>
            <person name="Lou Y."/>
            <person name="Lucas S."/>
            <person name="Martin F."/>
            <person name="Montanini B."/>
            <person name="Napoli C."/>
            <person name="Nelson D.R."/>
            <person name="Nelson C."/>
            <person name="Nieminen K."/>
            <person name="Nilsson O."/>
            <person name="Pereda V."/>
            <person name="Peter G."/>
            <person name="Philippe R."/>
            <person name="Pilate G."/>
            <person name="Poliakov A."/>
            <person name="Razumovskaya J."/>
            <person name="Richardson P."/>
            <person name="Rinaldi C."/>
            <person name="Ritland K."/>
            <person name="Rouze P."/>
            <person name="Ryaboy D."/>
            <person name="Schmutz J."/>
            <person name="Schrader J."/>
            <person name="Segerman B."/>
            <person name="Shin H."/>
            <person name="Siddiqui A."/>
            <person name="Sterky F."/>
            <person name="Terry A."/>
            <person name="Tsai C.J."/>
            <person name="Uberbacher E."/>
            <person name="Unneberg P."/>
            <person name="Vahala J."/>
            <person name="Wall K."/>
            <person name="Wessler S."/>
            <person name="Yang G."/>
            <person name="Yin T."/>
            <person name="Douglas C."/>
            <person name="Marra M."/>
            <person name="Sandberg G."/>
            <person name="Van de Peer Y."/>
            <person name="Rokhsar D."/>
        </authorList>
    </citation>
    <scope>NUCLEOTIDE SEQUENCE [LARGE SCALE GENOMIC DNA]</scope>
    <source>
        <strain evidence="2">cv. Nisqually</strain>
    </source>
</reference>
<dbReference type="Proteomes" id="UP000006729">
    <property type="component" value="Chromosome 10"/>
</dbReference>
<name>A0ACC0SF96_POPTR</name>
<evidence type="ECO:0000313" key="2">
    <source>
        <dbReference type="Proteomes" id="UP000006729"/>
    </source>
</evidence>
<sequence length="88" mass="10086">MQIVGCLAHYKVAKGAIKLAIRQSFLVSTDMAPGVHPDFMEKHGENQWSEMQQDLLSISLFFGCSVRERDAQRKIYRHYVQVFQGILS</sequence>
<dbReference type="EMBL" id="CM009299">
    <property type="protein sequence ID" value="KAI9387895.1"/>
    <property type="molecule type" value="Genomic_DNA"/>
</dbReference>
<accession>A0ACC0SF96</accession>